<evidence type="ECO:0000256" key="4">
    <source>
        <dbReference type="ARBA" id="ARBA00022989"/>
    </source>
</evidence>
<feature type="domain" description="EamA" evidence="8">
    <location>
        <begin position="21"/>
        <end position="146"/>
    </location>
</feature>
<feature type="transmembrane region" description="Helical" evidence="7">
    <location>
        <begin position="131"/>
        <end position="150"/>
    </location>
</feature>
<evidence type="ECO:0000256" key="5">
    <source>
        <dbReference type="ARBA" id="ARBA00023136"/>
    </source>
</evidence>
<feature type="domain" description="EamA" evidence="8">
    <location>
        <begin position="162"/>
        <end position="293"/>
    </location>
</feature>
<protein>
    <submittedName>
        <fullName evidence="9">Permease of the drug/metabolite transporter (DMT) superfamily</fullName>
    </submittedName>
</protein>
<dbReference type="RefSeq" id="WP_092981007.1">
    <property type="nucleotide sequence ID" value="NZ_FPAT01000014.1"/>
</dbReference>
<feature type="transmembrane region" description="Helical" evidence="7">
    <location>
        <begin position="73"/>
        <end position="94"/>
    </location>
</feature>
<gene>
    <name evidence="9" type="ORF">SAMN04487904_11463</name>
</gene>
<comment type="similarity">
    <text evidence="2">Belongs to the EamA transporter family.</text>
</comment>
<evidence type="ECO:0000313" key="10">
    <source>
        <dbReference type="Proteomes" id="UP000199165"/>
    </source>
</evidence>
<organism evidence="9 10">
    <name type="scientific">Actinopolyspora righensis</name>
    <dbReference type="NCBI Taxonomy" id="995060"/>
    <lineage>
        <taxon>Bacteria</taxon>
        <taxon>Bacillati</taxon>
        <taxon>Actinomycetota</taxon>
        <taxon>Actinomycetes</taxon>
        <taxon>Actinopolysporales</taxon>
        <taxon>Actinopolysporaceae</taxon>
        <taxon>Actinopolyspora</taxon>
        <taxon>Actinopolyspora alba group</taxon>
    </lineage>
</organism>
<dbReference type="SUPFAM" id="SSF103481">
    <property type="entry name" value="Multidrug resistance efflux transporter EmrE"/>
    <property type="match status" value="2"/>
</dbReference>
<dbReference type="GO" id="GO:0016020">
    <property type="term" value="C:membrane"/>
    <property type="evidence" value="ECO:0007669"/>
    <property type="project" value="UniProtKB-SubCell"/>
</dbReference>
<dbReference type="Gene3D" id="1.10.3730.20">
    <property type="match status" value="1"/>
</dbReference>
<feature type="transmembrane region" description="Helical" evidence="7">
    <location>
        <begin position="278"/>
        <end position="298"/>
    </location>
</feature>
<feature type="transmembrane region" description="Helical" evidence="7">
    <location>
        <begin position="20"/>
        <end position="37"/>
    </location>
</feature>
<dbReference type="STRING" id="995060.SAMN04487904_11463"/>
<name>A0A1I7C494_9ACTN</name>
<feature type="transmembrane region" description="Helical" evidence="7">
    <location>
        <begin position="255"/>
        <end position="272"/>
    </location>
</feature>
<proteinExistence type="inferred from homology"/>
<keyword evidence="10" id="KW-1185">Reference proteome</keyword>
<accession>A0A1I7C494</accession>
<reference evidence="10" key="1">
    <citation type="submission" date="2016-10" db="EMBL/GenBank/DDBJ databases">
        <authorList>
            <person name="Varghese N."/>
            <person name="Submissions S."/>
        </authorList>
    </citation>
    <scope>NUCLEOTIDE SEQUENCE [LARGE SCALE GENOMIC DNA]</scope>
    <source>
        <strain evidence="10">DSM 45501</strain>
    </source>
</reference>
<feature type="transmembrane region" description="Helical" evidence="7">
    <location>
        <begin position="100"/>
        <end position="119"/>
    </location>
</feature>
<sequence>MDRDAGVIVSRAARARPRPAVALGALGIATSGIFIDLSGASPGTATFFRCALALPLLWPLARGERRRTGGLSWRGGVVAAAAGAFFAGDAMLWTQAILEVGAGVTAVLVNTQVIIVPLLSSLVDRERLPRSFPVVVGCMGTGIVLTGGILGTGVSGDAPARGTVHAVLAALCYSGFLFLLHRGGRTEGVVQSYCGVLISAAAVSITVGVLWQGITVTPGWVALGWLALTAVCGQVGGWLLVALATSRLSSTVSSALLMLTPVGALLLGALVLGERPTLPQLLGCALILASAYAASGSFHRRFTNTGGKPRDSASWTDRAEQPDRNGLP</sequence>
<dbReference type="PANTHER" id="PTHR32322">
    <property type="entry name" value="INNER MEMBRANE TRANSPORTER"/>
    <property type="match status" value="1"/>
</dbReference>
<feature type="transmembrane region" description="Helical" evidence="7">
    <location>
        <begin position="43"/>
        <end position="61"/>
    </location>
</feature>
<evidence type="ECO:0000256" key="1">
    <source>
        <dbReference type="ARBA" id="ARBA00004141"/>
    </source>
</evidence>
<dbReference type="PANTHER" id="PTHR32322:SF2">
    <property type="entry name" value="EAMA DOMAIN-CONTAINING PROTEIN"/>
    <property type="match status" value="1"/>
</dbReference>
<evidence type="ECO:0000256" key="7">
    <source>
        <dbReference type="SAM" id="Phobius"/>
    </source>
</evidence>
<comment type="subcellular location">
    <subcellularLocation>
        <location evidence="1">Membrane</location>
        <topology evidence="1">Multi-pass membrane protein</topology>
    </subcellularLocation>
</comment>
<dbReference type="Pfam" id="PF00892">
    <property type="entry name" value="EamA"/>
    <property type="match status" value="2"/>
</dbReference>
<keyword evidence="3 7" id="KW-0812">Transmembrane</keyword>
<feature type="transmembrane region" description="Helical" evidence="7">
    <location>
        <begin position="220"/>
        <end position="243"/>
    </location>
</feature>
<evidence type="ECO:0000256" key="2">
    <source>
        <dbReference type="ARBA" id="ARBA00007362"/>
    </source>
</evidence>
<evidence type="ECO:0000259" key="8">
    <source>
        <dbReference type="Pfam" id="PF00892"/>
    </source>
</evidence>
<dbReference type="InterPro" id="IPR050638">
    <property type="entry name" value="AA-Vitamin_Transporters"/>
</dbReference>
<dbReference type="InterPro" id="IPR037185">
    <property type="entry name" value="EmrE-like"/>
</dbReference>
<evidence type="ECO:0000313" key="9">
    <source>
        <dbReference type="EMBL" id="SFT94194.1"/>
    </source>
</evidence>
<feature type="transmembrane region" description="Helical" evidence="7">
    <location>
        <begin position="162"/>
        <end position="180"/>
    </location>
</feature>
<dbReference type="AlphaFoldDB" id="A0A1I7C494"/>
<evidence type="ECO:0000256" key="6">
    <source>
        <dbReference type="SAM" id="MobiDB-lite"/>
    </source>
</evidence>
<evidence type="ECO:0000256" key="3">
    <source>
        <dbReference type="ARBA" id="ARBA00022692"/>
    </source>
</evidence>
<feature type="region of interest" description="Disordered" evidence="6">
    <location>
        <begin position="303"/>
        <end position="328"/>
    </location>
</feature>
<dbReference type="InterPro" id="IPR000620">
    <property type="entry name" value="EamA_dom"/>
</dbReference>
<feature type="transmembrane region" description="Helical" evidence="7">
    <location>
        <begin position="192"/>
        <end position="214"/>
    </location>
</feature>
<dbReference type="Proteomes" id="UP000199165">
    <property type="component" value="Unassembled WGS sequence"/>
</dbReference>
<dbReference type="EMBL" id="FPAT01000014">
    <property type="protein sequence ID" value="SFT94194.1"/>
    <property type="molecule type" value="Genomic_DNA"/>
</dbReference>
<keyword evidence="4 7" id="KW-1133">Transmembrane helix</keyword>
<keyword evidence="5 7" id="KW-0472">Membrane</keyword>
<feature type="compositionally biased region" description="Basic and acidic residues" evidence="6">
    <location>
        <begin position="317"/>
        <end position="328"/>
    </location>
</feature>